<comment type="subcellular location">
    <subcellularLocation>
        <location evidence="1">Cell inner membrane</location>
        <topology evidence="1">Peripheral membrane protein</topology>
    </subcellularLocation>
    <subcellularLocation>
        <location evidence="2 11">Cell membrane</location>
        <topology evidence="2 11">Multi-pass membrane protein</topology>
    </subcellularLocation>
</comment>
<dbReference type="CDD" id="cd06261">
    <property type="entry name" value="TM_PBP2"/>
    <property type="match status" value="1"/>
</dbReference>
<comment type="similarity">
    <text evidence="11">Belongs to the binding-protein-dependent transport system permease family.</text>
</comment>
<evidence type="ECO:0000256" key="9">
    <source>
        <dbReference type="ARBA" id="ARBA00022989"/>
    </source>
</evidence>
<keyword evidence="15" id="KW-1185">Reference proteome</keyword>
<organism evidence="14 15">
    <name type="scientific">Azorhizobium oxalatiphilum</name>
    <dbReference type="NCBI Taxonomy" id="980631"/>
    <lineage>
        <taxon>Bacteria</taxon>
        <taxon>Pseudomonadati</taxon>
        <taxon>Pseudomonadota</taxon>
        <taxon>Alphaproteobacteria</taxon>
        <taxon>Hyphomicrobiales</taxon>
        <taxon>Xanthobacteraceae</taxon>
        <taxon>Azorhizobium</taxon>
    </lineage>
</organism>
<dbReference type="InterPro" id="IPR017871">
    <property type="entry name" value="ABC_transporter-like_CS"/>
</dbReference>
<dbReference type="PANTHER" id="PTHR43297:SF2">
    <property type="entry name" value="DIPEPTIDE TRANSPORT ATP-BINDING PROTEIN DPPD"/>
    <property type="match status" value="1"/>
</dbReference>
<evidence type="ECO:0000256" key="2">
    <source>
        <dbReference type="ARBA" id="ARBA00004651"/>
    </source>
</evidence>
<dbReference type="Pfam" id="PF00005">
    <property type="entry name" value="ABC_tran"/>
    <property type="match status" value="1"/>
</dbReference>
<evidence type="ECO:0000256" key="6">
    <source>
        <dbReference type="ARBA" id="ARBA00022692"/>
    </source>
</evidence>
<feature type="transmembrane region" description="Helical" evidence="11">
    <location>
        <begin position="240"/>
        <end position="260"/>
    </location>
</feature>
<protein>
    <submittedName>
        <fullName evidence="14">Peptide ABC transporter permease</fullName>
    </submittedName>
</protein>
<dbReference type="InterPro" id="IPR000515">
    <property type="entry name" value="MetI-like"/>
</dbReference>
<evidence type="ECO:0000256" key="3">
    <source>
        <dbReference type="ARBA" id="ARBA00005417"/>
    </source>
</evidence>
<feature type="transmembrane region" description="Helical" evidence="11">
    <location>
        <begin position="80"/>
        <end position="100"/>
    </location>
</feature>
<dbReference type="Gene3D" id="1.10.3720.10">
    <property type="entry name" value="MetI-like"/>
    <property type="match status" value="1"/>
</dbReference>
<dbReference type="FunFam" id="3.40.50.300:FF:000016">
    <property type="entry name" value="Oligopeptide ABC transporter ATP-binding component"/>
    <property type="match status" value="1"/>
</dbReference>
<comment type="caution">
    <text evidence="14">The sequence shown here is derived from an EMBL/GenBank/DDBJ whole genome shotgun (WGS) entry which is preliminary data.</text>
</comment>
<dbReference type="SUPFAM" id="SSF161098">
    <property type="entry name" value="MetI-like"/>
    <property type="match status" value="1"/>
</dbReference>
<comment type="similarity">
    <text evidence="3">Belongs to the ABC transporter superfamily.</text>
</comment>
<reference evidence="14" key="2">
    <citation type="submission" date="2020-09" db="EMBL/GenBank/DDBJ databases">
        <authorList>
            <person name="Sun Q."/>
            <person name="Sedlacek I."/>
        </authorList>
    </citation>
    <scope>NUCLEOTIDE SEQUENCE</scope>
    <source>
        <strain evidence="14">CCM 7897</strain>
    </source>
</reference>
<dbReference type="EMBL" id="BMCT01000009">
    <property type="protein sequence ID" value="GGF82017.1"/>
    <property type="molecule type" value="Genomic_DNA"/>
</dbReference>
<evidence type="ECO:0000256" key="4">
    <source>
        <dbReference type="ARBA" id="ARBA00022448"/>
    </source>
</evidence>
<dbReference type="PANTHER" id="PTHR43297">
    <property type="entry name" value="OLIGOPEPTIDE TRANSPORT ATP-BINDING PROTEIN APPD"/>
    <property type="match status" value="1"/>
</dbReference>
<keyword evidence="7" id="KW-0547">Nucleotide-binding</keyword>
<dbReference type="InterPro" id="IPR003439">
    <property type="entry name" value="ABC_transporter-like_ATP-bd"/>
</dbReference>
<dbReference type="AlphaFoldDB" id="A0A917CAW7"/>
<sequence>MKALFSPRFNQLALPGALLALIVLTVLAAPLLPLADPVKQMVNQRLAAPSPGHLLGQDEYGRDVLSRIIWGGRVSLTVSFLAAFCAGVIGTLLGLVGGYFRGIVELMSVRLAEVILCFPPMLLALLVVTLLGPGAVTLVLVLTILFTPAYARVAYAETLSARTLDYVTAQTALGATSSRVLFRTVLPNIAPPLLVQFSLTVAAAMMLESGLSFLGLGVVPPSPSWGLMIRAARSVMEQAPLLLLWPCLALAGTVLLLNVFCDRLRDVLDPRGAAVGVIPAFLRKSRAAALPQATTEPAPGLVRIDNLTLSLKTPAGPIKVVRNVSFGIAPGETVALVGESGSGKTLTALAVMGLLPPVITPVDGSIRFTRRDGTVSDLLQLPEADMRRLRGNDLSIVFQDPSSSLNPVHRCGKQVAEAILAHGGGSARKARDRVVELFRRVGLPDPARRANAFPHELSGGQKQRVMIAAAVANTPRLLIADEPTTALDVTVQAQILDLLAELKSGAETSGMGLLFVTHNLAVVRQIADRVVVMYAGEIVEEGPVGEVFAHPRHPYTAALLASAPESEAEELAAIPGTVPSPAALPPGCHFAPRCALSTQACATAHPDAVEVGPGRTARCIRPMEVA</sequence>
<evidence type="ECO:0000256" key="1">
    <source>
        <dbReference type="ARBA" id="ARBA00004417"/>
    </source>
</evidence>
<feature type="domain" description="ABC transporter" evidence="12">
    <location>
        <begin position="302"/>
        <end position="560"/>
    </location>
</feature>
<gene>
    <name evidence="14" type="ORF">GCM10007301_47660</name>
</gene>
<keyword evidence="5" id="KW-1003">Cell membrane</keyword>
<evidence type="ECO:0000256" key="5">
    <source>
        <dbReference type="ARBA" id="ARBA00022475"/>
    </source>
</evidence>
<dbReference type="SUPFAM" id="SSF52540">
    <property type="entry name" value="P-loop containing nucleoside triphosphate hydrolases"/>
    <property type="match status" value="1"/>
</dbReference>
<evidence type="ECO:0000313" key="14">
    <source>
        <dbReference type="EMBL" id="GGF82017.1"/>
    </source>
</evidence>
<dbReference type="Pfam" id="PF08352">
    <property type="entry name" value="oligo_HPY"/>
    <property type="match status" value="1"/>
</dbReference>
<evidence type="ECO:0000256" key="8">
    <source>
        <dbReference type="ARBA" id="ARBA00022840"/>
    </source>
</evidence>
<feature type="domain" description="ABC transmembrane type-1" evidence="13">
    <location>
        <begin position="72"/>
        <end position="261"/>
    </location>
</feature>
<dbReference type="GO" id="GO:0055085">
    <property type="term" value="P:transmembrane transport"/>
    <property type="evidence" value="ECO:0007669"/>
    <property type="project" value="InterPro"/>
</dbReference>
<evidence type="ECO:0000256" key="10">
    <source>
        <dbReference type="ARBA" id="ARBA00023136"/>
    </source>
</evidence>
<dbReference type="GO" id="GO:0016887">
    <property type="term" value="F:ATP hydrolysis activity"/>
    <property type="evidence" value="ECO:0007669"/>
    <property type="project" value="InterPro"/>
</dbReference>
<keyword evidence="8" id="KW-0067">ATP-binding</keyword>
<name>A0A917CAW7_9HYPH</name>
<dbReference type="PROSITE" id="PS50928">
    <property type="entry name" value="ABC_TM1"/>
    <property type="match status" value="1"/>
</dbReference>
<dbReference type="Pfam" id="PF00528">
    <property type="entry name" value="BPD_transp_1"/>
    <property type="match status" value="1"/>
</dbReference>
<dbReference type="InterPro" id="IPR013563">
    <property type="entry name" value="Oligopep_ABC_C"/>
</dbReference>
<feature type="transmembrane region" description="Helical" evidence="11">
    <location>
        <begin position="193"/>
        <end position="219"/>
    </location>
</feature>
<accession>A0A917CAW7</accession>
<keyword evidence="9 11" id="KW-1133">Transmembrane helix</keyword>
<evidence type="ECO:0000313" key="15">
    <source>
        <dbReference type="Proteomes" id="UP000606044"/>
    </source>
</evidence>
<dbReference type="Proteomes" id="UP000606044">
    <property type="component" value="Unassembled WGS sequence"/>
</dbReference>
<dbReference type="PROSITE" id="PS00211">
    <property type="entry name" value="ABC_TRANSPORTER_1"/>
    <property type="match status" value="1"/>
</dbReference>
<dbReference type="GO" id="GO:0005886">
    <property type="term" value="C:plasma membrane"/>
    <property type="evidence" value="ECO:0007669"/>
    <property type="project" value="UniProtKB-SubCell"/>
</dbReference>
<dbReference type="InterPro" id="IPR050388">
    <property type="entry name" value="ABC_Ni/Peptide_Import"/>
</dbReference>
<evidence type="ECO:0000256" key="11">
    <source>
        <dbReference type="RuleBase" id="RU363032"/>
    </source>
</evidence>
<dbReference type="GO" id="GO:0005524">
    <property type="term" value="F:ATP binding"/>
    <property type="evidence" value="ECO:0007669"/>
    <property type="project" value="UniProtKB-KW"/>
</dbReference>
<dbReference type="SMART" id="SM00382">
    <property type="entry name" value="AAA"/>
    <property type="match status" value="1"/>
</dbReference>
<evidence type="ECO:0000256" key="7">
    <source>
        <dbReference type="ARBA" id="ARBA00022741"/>
    </source>
</evidence>
<proteinExistence type="inferred from homology"/>
<dbReference type="InterPro" id="IPR003593">
    <property type="entry name" value="AAA+_ATPase"/>
</dbReference>
<reference evidence="14" key="1">
    <citation type="journal article" date="2014" name="Int. J. Syst. Evol. Microbiol.">
        <title>Complete genome sequence of Corynebacterium casei LMG S-19264T (=DSM 44701T), isolated from a smear-ripened cheese.</title>
        <authorList>
            <consortium name="US DOE Joint Genome Institute (JGI-PGF)"/>
            <person name="Walter F."/>
            <person name="Albersmeier A."/>
            <person name="Kalinowski J."/>
            <person name="Ruckert C."/>
        </authorList>
    </citation>
    <scope>NUCLEOTIDE SEQUENCE</scope>
    <source>
        <strain evidence="14">CCM 7897</strain>
    </source>
</reference>
<keyword evidence="4 11" id="KW-0813">Transport</keyword>
<dbReference type="InterPro" id="IPR027417">
    <property type="entry name" value="P-loop_NTPase"/>
</dbReference>
<feature type="transmembrane region" description="Helical" evidence="11">
    <location>
        <begin position="121"/>
        <end position="146"/>
    </location>
</feature>
<dbReference type="GO" id="GO:0015833">
    <property type="term" value="P:peptide transport"/>
    <property type="evidence" value="ECO:0007669"/>
    <property type="project" value="InterPro"/>
</dbReference>
<dbReference type="InterPro" id="IPR035906">
    <property type="entry name" value="MetI-like_sf"/>
</dbReference>
<keyword evidence="10 11" id="KW-0472">Membrane</keyword>
<keyword evidence="6 11" id="KW-0812">Transmembrane</keyword>
<evidence type="ECO:0000259" key="13">
    <source>
        <dbReference type="PROSITE" id="PS50928"/>
    </source>
</evidence>
<dbReference type="NCBIfam" id="TIGR01727">
    <property type="entry name" value="oligo_HPY"/>
    <property type="match status" value="1"/>
</dbReference>
<dbReference type="PROSITE" id="PS50893">
    <property type="entry name" value="ABC_TRANSPORTER_2"/>
    <property type="match status" value="1"/>
</dbReference>
<dbReference type="Gene3D" id="3.40.50.300">
    <property type="entry name" value="P-loop containing nucleotide triphosphate hydrolases"/>
    <property type="match status" value="1"/>
</dbReference>
<evidence type="ECO:0000259" key="12">
    <source>
        <dbReference type="PROSITE" id="PS50893"/>
    </source>
</evidence>
<dbReference type="CDD" id="cd03257">
    <property type="entry name" value="ABC_NikE_OppD_transporters"/>
    <property type="match status" value="1"/>
</dbReference>
<dbReference type="RefSeq" id="WP_188583358.1">
    <property type="nucleotide sequence ID" value="NZ_BMCT01000009.1"/>
</dbReference>